<dbReference type="InterPro" id="IPR014729">
    <property type="entry name" value="Rossmann-like_a/b/a_fold"/>
</dbReference>
<keyword evidence="9 11" id="KW-0520">NAD</keyword>
<comment type="pathway">
    <text evidence="2 11">Cofactor biosynthesis; NAD(+) biosynthesis; deamido-NAD(+) from nicotinate D-ribonucleotide: step 1/1.</text>
</comment>
<evidence type="ECO:0000313" key="14">
    <source>
        <dbReference type="Proteomes" id="UP001629953"/>
    </source>
</evidence>
<comment type="caution">
    <text evidence="13">The sequence shown here is derived from an EMBL/GenBank/DDBJ whole genome shotgun (WGS) entry which is preliminary data.</text>
</comment>
<evidence type="ECO:0000256" key="6">
    <source>
        <dbReference type="ARBA" id="ARBA00022695"/>
    </source>
</evidence>
<evidence type="ECO:0000313" key="13">
    <source>
        <dbReference type="EMBL" id="MFM2486320.1"/>
    </source>
</evidence>
<evidence type="ECO:0000256" key="4">
    <source>
        <dbReference type="ARBA" id="ARBA00022642"/>
    </source>
</evidence>
<comment type="catalytic activity">
    <reaction evidence="10 11">
        <text>nicotinate beta-D-ribonucleotide + ATP + H(+) = deamido-NAD(+) + diphosphate</text>
        <dbReference type="Rhea" id="RHEA:22860"/>
        <dbReference type="ChEBI" id="CHEBI:15378"/>
        <dbReference type="ChEBI" id="CHEBI:30616"/>
        <dbReference type="ChEBI" id="CHEBI:33019"/>
        <dbReference type="ChEBI" id="CHEBI:57502"/>
        <dbReference type="ChEBI" id="CHEBI:58437"/>
        <dbReference type="EC" id="2.7.7.18"/>
    </reaction>
</comment>
<comment type="similarity">
    <text evidence="3 11">Belongs to the NadD family.</text>
</comment>
<dbReference type="NCBIfam" id="TIGR00125">
    <property type="entry name" value="cyt_tran_rel"/>
    <property type="match status" value="1"/>
</dbReference>
<dbReference type="EC" id="2.7.7.18" evidence="11"/>
<dbReference type="SUPFAM" id="SSF52374">
    <property type="entry name" value="Nucleotidylyl transferase"/>
    <property type="match status" value="1"/>
</dbReference>
<dbReference type="InterPro" id="IPR004821">
    <property type="entry name" value="Cyt_trans-like"/>
</dbReference>
<dbReference type="Gene3D" id="3.40.50.620">
    <property type="entry name" value="HUPs"/>
    <property type="match status" value="1"/>
</dbReference>
<dbReference type="GO" id="GO:0004515">
    <property type="term" value="F:nicotinate-nucleotide adenylyltransferase activity"/>
    <property type="evidence" value="ECO:0007669"/>
    <property type="project" value="UniProtKB-EC"/>
</dbReference>
<name>A0ABW9G9F2_9GAMM</name>
<dbReference type="PANTHER" id="PTHR39321:SF3">
    <property type="entry name" value="PHOSPHOPANTETHEINE ADENYLYLTRANSFERASE"/>
    <property type="match status" value="1"/>
</dbReference>
<evidence type="ECO:0000256" key="5">
    <source>
        <dbReference type="ARBA" id="ARBA00022679"/>
    </source>
</evidence>
<evidence type="ECO:0000259" key="12">
    <source>
        <dbReference type="Pfam" id="PF01467"/>
    </source>
</evidence>
<keyword evidence="5 11" id="KW-0808">Transferase</keyword>
<dbReference type="InterPro" id="IPR005248">
    <property type="entry name" value="NadD/NMNAT"/>
</dbReference>
<evidence type="ECO:0000256" key="8">
    <source>
        <dbReference type="ARBA" id="ARBA00022840"/>
    </source>
</evidence>
<evidence type="ECO:0000256" key="9">
    <source>
        <dbReference type="ARBA" id="ARBA00023027"/>
    </source>
</evidence>
<keyword evidence="14" id="KW-1185">Reference proteome</keyword>
<organism evidence="13 14">
    <name type="scientific">Celerinatantimonas yamalensis</name>
    <dbReference type="NCBI Taxonomy" id="559956"/>
    <lineage>
        <taxon>Bacteria</taxon>
        <taxon>Pseudomonadati</taxon>
        <taxon>Pseudomonadota</taxon>
        <taxon>Gammaproteobacteria</taxon>
        <taxon>Celerinatantimonadaceae</taxon>
        <taxon>Celerinatantimonas</taxon>
    </lineage>
</organism>
<keyword evidence="8 11" id="KW-0067">ATP-binding</keyword>
<evidence type="ECO:0000256" key="10">
    <source>
        <dbReference type="ARBA" id="ARBA00048721"/>
    </source>
</evidence>
<accession>A0ABW9G9F2</accession>
<dbReference type="Proteomes" id="UP001629953">
    <property type="component" value="Unassembled WGS sequence"/>
</dbReference>
<reference evidence="13 14" key="1">
    <citation type="journal article" date="2013" name="Int. J. Syst. Evol. Microbiol.">
        <title>Celerinatantimonas yamalensis sp. nov., a cold-adapted diazotrophic bacterium from a cold permafrost brine.</title>
        <authorList>
            <person name="Shcherbakova V."/>
            <person name="Chuvilskaya N."/>
            <person name="Rivkina E."/>
            <person name="Demidov N."/>
            <person name="Uchaeva V."/>
            <person name="Suetin S."/>
            <person name="Suzina N."/>
            <person name="Gilichinsky D."/>
        </authorList>
    </citation>
    <scope>NUCLEOTIDE SEQUENCE [LARGE SCALE GENOMIC DNA]</scope>
    <source>
        <strain evidence="13 14">C7</strain>
    </source>
</reference>
<comment type="function">
    <text evidence="1 11">Catalyzes the reversible adenylation of nicotinate mononucleotide (NaMN) to nicotinic acid adenine dinucleotide (NaAD).</text>
</comment>
<dbReference type="NCBIfam" id="TIGR00482">
    <property type="entry name" value="nicotinate (nicotinamide) nucleotide adenylyltransferase"/>
    <property type="match status" value="1"/>
</dbReference>
<dbReference type="RefSeq" id="WP_408624615.1">
    <property type="nucleotide sequence ID" value="NZ_JBEQCT010000008.1"/>
</dbReference>
<dbReference type="PANTHER" id="PTHR39321">
    <property type="entry name" value="NICOTINATE-NUCLEOTIDE ADENYLYLTRANSFERASE-RELATED"/>
    <property type="match status" value="1"/>
</dbReference>
<dbReference type="NCBIfam" id="NF000839">
    <property type="entry name" value="PRK00071.1-1"/>
    <property type="match status" value="1"/>
</dbReference>
<sequence length="223" mass="25361">MLEPKLYLGGSFDPVHLGHVQSLEQLRQALRLSHAYLLPAKCSPLKQTTNVSDQHRLKMLELAIEGSPHLSIDDRELWQSGASFTYLTLRELRQQFPETPIIFALGMDSFQSLDRWSHWQAMTDLAHLAVFARPGYHPLLSKPITDWLAQHQTTHIDKLHQQLAGAVWLTELEPFDMASSSIRTDLYDAPQRAKGSLATAVYDYIVSHQLYQTSSMCKNHDGQ</sequence>
<evidence type="ECO:0000256" key="3">
    <source>
        <dbReference type="ARBA" id="ARBA00009014"/>
    </source>
</evidence>
<gene>
    <name evidence="11 13" type="primary">nadD</name>
    <name evidence="13" type="ORF">ABUE30_14850</name>
</gene>
<dbReference type="HAMAP" id="MF_00244">
    <property type="entry name" value="NaMN_adenylyltr"/>
    <property type="match status" value="1"/>
</dbReference>
<keyword evidence="4 11" id="KW-0662">Pyridine nucleotide biosynthesis</keyword>
<dbReference type="EMBL" id="JBEQCT010000008">
    <property type="protein sequence ID" value="MFM2486320.1"/>
    <property type="molecule type" value="Genomic_DNA"/>
</dbReference>
<protein>
    <recommendedName>
        <fullName evidence="11">Probable nicotinate-nucleotide adenylyltransferase</fullName>
        <ecNumber evidence="11">2.7.7.18</ecNumber>
    </recommendedName>
    <alternativeName>
        <fullName evidence="11">Deamido-NAD(+) diphosphorylase</fullName>
    </alternativeName>
    <alternativeName>
        <fullName evidence="11">Deamido-NAD(+) pyrophosphorylase</fullName>
    </alternativeName>
    <alternativeName>
        <fullName evidence="11">Nicotinate mononucleotide adenylyltransferase</fullName>
        <shortName evidence="11">NaMN adenylyltransferase</shortName>
    </alternativeName>
</protein>
<feature type="domain" description="Cytidyltransferase-like" evidence="12">
    <location>
        <begin position="7"/>
        <end position="182"/>
    </location>
</feature>
<evidence type="ECO:0000256" key="11">
    <source>
        <dbReference type="HAMAP-Rule" id="MF_00244"/>
    </source>
</evidence>
<evidence type="ECO:0000256" key="1">
    <source>
        <dbReference type="ARBA" id="ARBA00002324"/>
    </source>
</evidence>
<dbReference type="Pfam" id="PF01467">
    <property type="entry name" value="CTP_transf_like"/>
    <property type="match status" value="1"/>
</dbReference>
<keyword evidence="7 11" id="KW-0547">Nucleotide-binding</keyword>
<proteinExistence type="inferred from homology"/>
<keyword evidence="6 11" id="KW-0548">Nucleotidyltransferase</keyword>
<evidence type="ECO:0000256" key="7">
    <source>
        <dbReference type="ARBA" id="ARBA00022741"/>
    </source>
</evidence>
<evidence type="ECO:0000256" key="2">
    <source>
        <dbReference type="ARBA" id="ARBA00005019"/>
    </source>
</evidence>
<dbReference type="CDD" id="cd02165">
    <property type="entry name" value="NMNAT"/>
    <property type="match status" value="1"/>
</dbReference>